<reference evidence="1" key="1">
    <citation type="submission" date="2020-05" db="EMBL/GenBank/DDBJ databases">
        <title>Large-scale comparative analyses of tick genomes elucidate their genetic diversity and vector capacities.</title>
        <authorList>
            <person name="Jia N."/>
            <person name="Wang J."/>
            <person name="Shi W."/>
            <person name="Du L."/>
            <person name="Sun Y."/>
            <person name="Zhan W."/>
            <person name="Jiang J."/>
            <person name="Wang Q."/>
            <person name="Zhang B."/>
            <person name="Ji P."/>
            <person name="Sakyi L.B."/>
            <person name="Cui X."/>
            <person name="Yuan T."/>
            <person name="Jiang B."/>
            <person name="Yang W."/>
            <person name="Lam T.T.-Y."/>
            <person name="Chang Q."/>
            <person name="Ding S."/>
            <person name="Wang X."/>
            <person name="Zhu J."/>
            <person name="Ruan X."/>
            <person name="Zhao L."/>
            <person name="Wei J."/>
            <person name="Que T."/>
            <person name="Du C."/>
            <person name="Cheng J."/>
            <person name="Dai P."/>
            <person name="Han X."/>
            <person name="Huang E."/>
            <person name="Gao Y."/>
            <person name="Liu J."/>
            <person name="Shao H."/>
            <person name="Ye R."/>
            <person name="Li L."/>
            <person name="Wei W."/>
            <person name="Wang X."/>
            <person name="Wang C."/>
            <person name="Yang T."/>
            <person name="Huo Q."/>
            <person name="Li W."/>
            <person name="Guo W."/>
            <person name="Chen H."/>
            <person name="Zhou L."/>
            <person name="Ni X."/>
            <person name="Tian J."/>
            <person name="Zhou Y."/>
            <person name="Sheng Y."/>
            <person name="Liu T."/>
            <person name="Pan Y."/>
            <person name="Xia L."/>
            <person name="Li J."/>
            <person name="Zhao F."/>
            <person name="Cao W."/>
        </authorList>
    </citation>
    <scope>NUCLEOTIDE SEQUENCE</scope>
    <source>
        <strain evidence="1">Hyas-2018</strain>
    </source>
</reference>
<accession>A0ACB7SJA2</accession>
<dbReference type="EMBL" id="CM023484">
    <property type="protein sequence ID" value="KAH6933859.1"/>
    <property type="molecule type" value="Genomic_DNA"/>
</dbReference>
<proteinExistence type="predicted"/>
<keyword evidence="2" id="KW-1185">Reference proteome</keyword>
<gene>
    <name evidence="1" type="ORF">HPB50_018614</name>
</gene>
<comment type="caution">
    <text evidence="1">The sequence shown here is derived from an EMBL/GenBank/DDBJ whole genome shotgun (WGS) entry which is preliminary data.</text>
</comment>
<evidence type="ECO:0000313" key="2">
    <source>
        <dbReference type="Proteomes" id="UP000821845"/>
    </source>
</evidence>
<name>A0ACB7SJA2_HYAAI</name>
<organism evidence="1 2">
    <name type="scientific">Hyalomma asiaticum</name>
    <name type="common">Tick</name>
    <dbReference type="NCBI Taxonomy" id="266040"/>
    <lineage>
        <taxon>Eukaryota</taxon>
        <taxon>Metazoa</taxon>
        <taxon>Ecdysozoa</taxon>
        <taxon>Arthropoda</taxon>
        <taxon>Chelicerata</taxon>
        <taxon>Arachnida</taxon>
        <taxon>Acari</taxon>
        <taxon>Parasitiformes</taxon>
        <taxon>Ixodida</taxon>
        <taxon>Ixodoidea</taxon>
        <taxon>Ixodidae</taxon>
        <taxon>Hyalomminae</taxon>
        <taxon>Hyalomma</taxon>
    </lineage>
</organism>
<evidence type="ECO:0000313" key="1">
    <source>
        <dbReference type="EMBL" id="KAH6933859.1"/>
    </source>
</evidence>
<sequence length="122" mass="13644">MADQVREFFAATGFPQAVGALDGCHFPVSPPKKHAVDYYNYKVWYSIILLALVDHRYRFRYIRVGSPGRCHDAGVYAASGLRKVVEGAHFESPMIDVAPIILCDQAFPLSENLIRKSSGRDI</sequence>
<protein>
    <submittedName>
        <fullName evidence="1">Uncharacterized protein</fullName>
    </submittedName>
</protein>
<dbReference type="Proteomes" id="UP000821845">
    <property type="component" value="Chromosome 4"/>
</dbReference>